<dbReference type="PANTHER" id="PTHR43884">
    <property type="entry name" value="ACYL-COA DEHYDROGENASE"/>
    <property type="match status" value="1"/>
</dbReference>
<keyword evidence="4 6" id="KW-0274">FAD</keyword>
<proteinExistence type="inferred from homology"/>
<dbReference type="InterPro" id="IPR013786">
    <property type="entry name" value="AcylCoA_DH/ox_N"/>
</dbReference>
<organism evidence="10 11">
    <name type="scientific">Henriciella marina</name>
    <dbReference type="NCBI Taxonomy" id="453851"/>
    <lineage>
        <taxon>Bacteria</taxon>
        <taxon>Pseudomonadati</taxon>
        <taxon>Pseudomonadota</taxon>
        <taxon>Alphaproteobacteria</taxon>
        <taxon>Hyphomonadales</taxon>
        <taxon>Hyphomonadaceae</taxon>
        <taxon>Henriciella</taxon>
    </lineage>
</organism>
<evidence type="ECO:0000313" key="10">
    <source>
        <dbReference type="EMBL" id="MCZ4299379.1"/>
    </source>
</evidence>
<feature type="domain" description="Acyl-CoA oxidase/dehydrogenase middle" evidence="8">
    <location>
        <begin position="122"/>
        <end position="215"/>
    </location>
</feature>
<evidence type="ECO:0000256" key="1">
    <source>
        <dbReference type="ARBA" id="ARBA00001974"/>
    </source>
</evidence>
<dbReference type="Pfam" id="PF02771">
    <property type="entry name" value="Acyl-CoA_dh_N"/>
    <property type="match status" value="1"/>
</dbReference>
<name>A0ABT4LYB3_9PROT</name>
<dbReference type="InterPro" id="IPR046373">
    <property type="entry name" value="Acyl-CoA_Oxase/DH_mid-dom_sf"/>
</dbReference>
<dbReference type="InterPro" id="IPR009075">
    <property type="entry name" value="AcylCo_DH/oxidase_C"/>
</dbReference>
<evidence type="ECO:0000313" key="11">
    <source>
        <dbReference type="Proteomes" id="UP001083770"/>
    </source>
</evidence>
<dbReference type="Gene3D" id="2.40.110.10">
    <property type="entry name" value="Butyryl-CoA Dehydrogenase, subunit A, domain 2"/>
    <property type="match status" value="1"/>
</dbReference>
<dbReference type="InterPro" id="IPR009100">
    <property type="entry name" value="AcylCoA_DH/oxidase_NM_dom_sf"/>
</dbReference>
<evidence type="ECO:0000256" key="4">
    <source>
        <dbReference type="ARBA" id="ARBA00022827"/>
    </source>
</evidence>
<accession>A0ABT4LYB3</accession>
<evidence type="ECO:0000259" key="9">
    <source>
        <dbReference type="Pfam" id="PF02771"/>
    </source>
</evidence>
<dbReference type="InterPro" id="IPR037069">
    <property type="entry name" value="AcylCoA_DH/ox_N_sf"/>
</dbReference>
<comment type="cofactor">
    <cofactor evidence="1 6">
        <name>FAD</name>
        <dbReference type="ChEBI" id="CHEBI:57692"/>
    </cofactor>
</comment>
<gene>
    <name evidence="10" type="ORF">O4G74_15060</name>
</gene>
<evidence type="ECO:0000256" key="5">
    <source>
        <dbReference type="ARBA" id="ARBA00023002"/>
    </source>
</evidence>
<dbReference type="PANTHER" id="PTHR43884:SF20">
    <property type="entry name" value="ACYL-COA DEHYDROGENASE FADE28"/>
    <property type="match status" value="1"/>
</dbReference>
<dbReference type="InterPro" id="IPR006091">
    <property type="entry name" value="Acyl-CoA_Oxase/DH_mid-dom"/>
</dbReference>
<keyword evidence="5 6" id="KW-0560">Oxidoreductase</keyword>
<protein>
    <submittedName>
        <fullName evidence="10">Acyl-CoA dehydrogenase family protein</fullName>
    </submittedName>
</protein>
<dbReference type="SUPFAM" id="SSF47203">
    <property type="entry name" value="Acyl-CoA dehydrogenase C-terminal domain-like"/>
    <property type="match status" value="1"/>
</dbReference>
<keyword evidence="11" id="KW-1185">Reference proteome</keyword>
<dbReference type="EMBL" id="JAPWGW010000005">
    <property type="protein sequence ID" value="MCZ4299379.1"/>
    <property type="molecule type" value="Genomic_DNA"/>
</dbReference>
<dbReference type="SUPFAM" id="SSF56645">
    <property type="entry name" value="Acyl-CoA dehydrogenase NM domain-like"/>
    <property type="match status" value="1"/>
</dbReference>
<evidence type="ECO:0000256" key="2">
    <source>
        <dbReference type="ARBA" id="ARBA00009347"/>
    </source>
</evidence>
<keyword evidence="3 6" id="KW-0285">Flavoprotein</keyword>
<dbReference type="Pfam" id="PF02770">
    <property type="entry name" value="Acyl-CoA_dh_M"/>
    <property type="match status" value="1"/>
</dbReference>
<dbReference type="Gene3D" id="1.10.540.10">
    <property type="entry name" value="Acyl-CoA dehydrogenase/oxidase, N-terminal domain"/>
    <property type="match status" value="1"/>
</dbReference>
<dbReference type="Gene3D" id="1.20.140.10">
    <property type="entry name" value="Butyryl-CoA Dehydrogenase, subunit A, domain 3"/>
    <property type="match status" value="1"/>
</dbReference>
<dbReference type="RefSeq" id="WP_269403380.1">
    <property type="nucleotide sequence ID" value="NZ_JAPWGW010000005.1"/>
</dbReference>
<dbReference type="Proteomes" id="UP001083770">
    <property type="component" value="Unassembled WGS sequence"/>
</dbReference>
<evidence type="ECO:0000256" key="6">
    <source>
        <dbReference type="RuleBase" id="RU362125"/>
    </source>
</evidence>
<evidence type="ECO:0000256" key="3">
    <source>
        <dbReference type="ARBA" id="ARBA00022630"/>
    </source>
</evidence>
<comment type="similarity">
    <text evidence="2 6">Belongs to the acyl-CoA dehydrogenase family.</text>
</comment>
<dbReference type="Pfam" id="PF00441">
    <property type="entry name" value="Acyl-CoA_dh_1"/>
    <property type="match status" value="1"/>
</dbReference>
<comment type="caution">
    <text evidence="10">The sequence shown here is derived from an EMBL/GenBank/DDBJ whole genome shotgun (WGS) entry which is preliminary data.</text>
</comment>
<feature type="domain" description="Acyl-CoA dehydrogenase/oxidase C-terminal" evidence="7">
    <location>
        <begin position="239"/>
        <end position="358"/>
    </location>
</feature>
<reference evidence="10" key="1">
    <citation type="submission" date="2022-12" db="EMBL/GenBank/DDBJ databases">
        <title>Bacterial isolates from different developmental stages of Nematostella vectensis.</title>
        <authorList>
            <person name="Fraune S."/>
        </authorList>
    </citation>
    <scope>NUCLEOTIDE SEQUENCE</scope>
    <source>
        <strain evidence="10">G21632-S1</strain>
    </source>
</reference>
<feature type="domain" description="Acyl-CoA dehydrogenase/oxidase N-terminal" evidence="9">
    <location>
        <begin position="6"/>
        <end position="118"/>
    </location>
</feature>
<dbReference type="CDD" id="cd00567">
    <property type="entry name" value="ACAD"/>
    <property type="match status" value="1"/>
</dbReference>
<dbReference type="InterPro" id="IPR036250">
    <property type="entry name" value="AcylCo_DH-like_C"/>
</dbReference>
<evidence type="ECO:0000259" key="8">
    <source>
        <dbReference type="Pfam" id="PF02770"/>
    </source>
</evidence>
<evidence type="ECO:0000259" key="7">
    <source>
        <dbReference type="Pfam" id="PF00441"/>
    </source>
</evidence>
<sequence>MDFNFSDEQTMIRDSLARLLRDQYDFDTRRKVVSSESGWRPEMWQQFAELGLLAAPFSEEDGGLGGGSIDSMVIMEEFGKALVVEPYVPTIVCAGGFLKHAGTPEQKSEHLEAIIGGERVFAFAYAEPRGRYDLNDLETTAKKDGDAYTLNGHKAVVVGAPWASHLIVTARTSGDRRDKDGISVFIVEKDAKGVTTRDYPTVDGRRASEVYFENVSVPAGNLIGEEGKALPLIERIVDEATVAICAEAMGAMGVAHKQTVEYSKQRKQFGIAIGKFQVLQHRMVDMFMEHEQSISMTYMATLKLDEDEVTRKKAVSAAKVRIGQGGRFVGQEAIQIHGGMGMTDELAVGHYFKRLTMIDSEYGNVDYHMRRYSRLSGDDQAMAAE</sequence>